<evidence type="ECO:0000313" key="2">
    <source>
        <dbReference type="Proteomes" id="UP000596192"/>
    </source>
</evidence>
<dbReference type="Pfam" id="PF13711">
    <property type="entry name" value="DUF4160"/>
    <property type="match status" value="1"/>
</dbReference>
<sequence length="76" mass="8695">MSTKHRIRDKYRIELREKDHLPPHVHLTGAGVDVQISLETGVVMLGKAPKAVLEEALAWVAAHRAELLEEWNLWHP</sequence>
<dbReference type="EMBL" id="CP066310">
    <property type="protein sequence ID" value="QQE90449.1"/>
    <property type="molecule type" value="Genomic_DNA"/>
</dbReference>
<protein>
    <submittedName>
        <fullName evidence="1">DUF4160 domain-containing protein</fullName>
    </submittedName>
</protein>
<gene>
    <name evidence="1" type="ORF">GKQ51_09330</name>
</gene>
<dbReference type="AlphaFoldDB" id="A0AAQ0C0S8"/>
<name>A0AAQ0C0S8_9GAMM</name>
<reference evidence="1 2" key="1">
    <citation type="submission" date="2020-12" db="EMBL/GenBank/DDBJ databases">
        <title>Genomic Analysis and Response surface optimization of nitrogen-fixing conditions for A. chroococcum strain HR1, Isolation from rhizosphere soil.</title>
        <authorList>
            <person name="Li J."/>
            <person name="Yang H."/>
            <person name="Liu H."/>
            <person name="Wang C."/>
            <person name="Tian Y."/>
            <person name="Lu X.Y."/>
        </authorList>
    </citation>
    <scope>NUCLEOTIDE SEQUENCE [LARGE SCALE GENOMIC DNA]</scope>
    <source>
        <strain evidence="1 2">HR1</strain>
    </source>
</reference>
<organism evidence="1 2">
    <name type="scientific">Azotobacter chroococcum</name>
    <dbReference type="NCBI Taxonomy" id="353"/>
    <lineage>
        <taxon>Bacteria</taxon>
        <taxon>Pseudomonadati</taxon>
        <taxon>Pseudomonadota</taxon>
        <taxon>Gammaproteobacteria</taxon>
        <taxon>Pseudomonadales</taxon>
        <taxon>Pseudomonadaceae</taxon>
        <taxon>Azotobacter</taxon>
    </lineage>
</organism>
<proteinExistence type="predicted"/>
<dbReference type="InterPro" id="IPR025427">
    <property type="entry name" value="DUF4160"/>
</dbReference>
<evidence type="ECO:0000313" key="1">
    <source>
        <dbReference type="EMBL" id="QQE90449.1"/>
    </source>
</evidence>
<accession>A0AAQ0C0S8</accession>
<dbReference type="RefSeq" id="WP_198867769.1">
    <property type="nucleotide sequence ID" value="NZ_CP066310.1"/>
</dbReference>
<dbReference type="Proteomes" id="UP000596192">
    <property type="component" value="Chromosome"/>
</dbReference>